<dbReference type="eggNOG" id="COG0108">
    <property type="taxonomic scope" value="Bacteria"/>
</dbReference>
<comment type="catalytic activity">
    <reaction evidence="1 14">
        <text>D-ribulose 5-phosphate = (2S)-2-hydroxy-3-oxobutyl phosphate + formate + H(+)</text>
        <dbReference type="Rhea" id="RHEA:18457"/>
        <dbReference type="ChEBI" id="CHEBI:15378"/>
        <dbReference type="ChEBI" id="CHEBI:15740"/>
        <dbReference type="ChEBI" id="CHEBI:58121"/>
        <dbReference type="ChEBI" id="CHEBI:58830"/>
        <dbReference type="EC" id="4.1.99.12"/>
    </reaction>
</comment>
<evidence type="ECO:0000256" key="10">
    <source>
        <dbReference type="ARBA" id="ARBA00022723"/>
    </source>
</evidence>
<comment type="subunit">
    <text evidence="14">Homodimer.</text>
</comment>
<dbReference type="SUPFAM" id="SSF55821">
    <property type="entry name" value="YrdC/RibB"/>
    <property type="match status" value="1"/>
</dbReference>
<dbReference type="PATRIC" id="fig|13690.10.peg.3667"/>
<dbReference type="Pfam" id="PF00925">
    <property type="entry name" value="GTP_cyclohydro2"/>
    <property type="match status" value="1"/>
</dbReference>
<evidence type="ECO:0000256" key="5">
    <source>
        <dbReference type="ARBA" id="ARBA00005520"/>
    </source>
</evidence>
<dbReference type="GO" id="GO:0008686">
    <property type="term" value="F:3,4-dihydroxy-2-butanone-4-phosphate synthase activity"/>
    <property type="evidence" value="ECO:0007669"/>
    <property type="project" value="UniProtKB-UniRule"/>
</dbReference>
<evidence type="ECO:0000256" key="2">
    <source>
        <dbReference type="ARBA" id="ARBA00001936"/>
    </source>
</evidence>
<dbReference type="NCBIfam" id="TIGR00506">
    <property type="entry name" value="ribB"/>
    <property type="match status" value="1"/>
</dbReference>
<reference evidence="16 17" key="1">
    <citation type="submission" date="2014-03" db="EMBL/GenBank/DDBJ databases">
        <title>Genome sequence of Sphingobium yanoikuyae B1.</title>
        <authorList>
            <person name="Gan H.M."/>
            <person name="Gan H.Y."/>
            <person name="Savka M.A."/>
        </authorList>
    </citation>
    <scope>NUCLEOTIDE SEQUENCE [LARGE SCALE GENOMIC DNA]</scope>
    <source>
        <strain evidence="16 17">B1</strain>
    </source>
</reference>
<dbReference type="eggNOG" id="COG0807">
    <property type="taxonomic scope" value="Bacteria"/>
</dbReference>
<feature type="binding site" evidence="14">
    <location>
        <position position="90"/>
    </location>
    <ligand>
        <name>Mg(2+)</name>
        <dbReference type="ChEBI" id="CHEBI:18420"/>
        <label>1</label>
    </ligand>
</feature>
<keyword evidence="12 14" id="KW-0464">Manganese</keyword>
<dbReference type="InterPro" id="IPR017945">
    <property type="entry name" value="DHBP_synth_RibB-like_a/b_dom"/>
</dbReference>
<dbReference type="PIRSF" id="PIRSF001259">
    <property type="entry name" value="RibA"/>
    <property type="match status" value="1"/>
</dbReference>
<dbReference type="GO" id="GO:0005829">
    <property type="term" value="C:cytosol"/>
    <property type="evidence" value="ECO:0007669"/>
    <property type="project" value="TreeGrafter"/>
</dbReference>
<feature type="binding site" evidence="14">
    <location>
        <position position="205"/>
    </location>
    <ligand>
        <name>Mg(2+)</name>
        <dbReference type="ChEBI" id="CHEBI:18420"/>
        <label>2</label>
    </ligand>
</feature>
<evidence type="ECO:0000256" key="1">
    <source>
        <dbReference type="ARBA" id="ARBA00000141"/>
    </source>
</evidence>
<feature type="site" description="Essential for catalytic activity" evidence="14">
    <location>
        <position position="188"/>
    </location>
</feature>
<evidence type="ECO:0000256" key="13">
    <source>
        <dbReference type="ARBA" id="ARBA00023239"/>
    </source>
</evidence>
<feature type="binding site" evidence="14">
    <location>
        <position position="90"/>
    </location>
    <ligand>
        <name>Mg(2+)</name>
        <dbReference type="ChEBI" id="CHEBI:18420"/>
        <label>2</label>
    </ligand>
</feature>
<proteinExistence type="inferred from homology"/>
<dbReference type="PANTHER" id="PTHR21327:SF34">
    <property type="entry name" value="3,4-DIHYDROXY-2-BUTANONE 4-PHOSPHATE SYNTHASE"/>
    <property type="match status" value="1"/>
</dbReference>
<protein>
    <recommendedName>
        <fullName evidence="8 14">3,4-dihydroxy-2-butanone 4-phosphate synthase</fullName>
        <shortName evidence="14">DHBP synthase</shortName>
        <ecNumber evidence="7 14">4.1.99.12</ecNumber>
    </recommendedName>
</protein>
<dbReference type="EC" id="4.1.99.12" evidence="7 14"/>
<gene>
    <name evidence="14" type="primary">ribB</name>
    <name evidence="16" type="ORF">CP98_03581</name>
</gene>
<comment type="pathway">
    <text evidence="4 14">Cofactor biosynthesis; riboflavin biosynthesis; 2-hydroxy-3-oxobutyl phosphate from D-ribulose 5-phosphate: step 1/1.</text>
</comment>
<keyword evidence="13 14" id="KW-0456">Lyase</keyword>
<sequence>MSSSLIDSVRALVTDGGMSRSGLARAAGLHANSLRKLGEGDWNPTAETLGKLETYLLKREGGTALASPEEIINEARNGRMFILVDDEDRENEGDLVIPAQMATPDAINFMATHGRGLICLALTKGRVEELGLDLMSRNNGTRHETAFTVSIEAREGVTTGISAADRARTVSVAIDSGKSKQDIVTPGHIFPLIAKDGGVLVRTGHTEAAVDVARLAGLNPSGVICEVMKDDGTMARLDDLIPFAAKHKMKIGTIRDLIAYRRRHDHVVERRAETSFESKWGGEWKAITFFNKATKSEQLVLQKGKVDPDQPTLVRMHQLAPLSDIFGGEGPRGDVLARSMDIIAKEGAGVVVLLRDGEPDMLTRMIQAHAGKQPGGMDELRDYGVGAQILAELGVHDMILLSNTQHSLIALDGYDLAVVGQRPIEL</sequence>
<accession>A0A084EHD3</accession>
<keyword evidence="11 14" id="KW-0460">Magnesium</keyword>
<evidence type="ECO:0000256" key="11">
    <source>
        <dbReference type="ARBA" id="ARBA00022842"/>
    </source>
</evidence>
<dbReference type="EMBL" id="JGVR01000023">
    <property type="protein sequence ID" value="KEZ17375.1"/>
    <property type="molecule type" value="Genomic_DNA"/>
</dbReference>
<dbReference type="Gene3D" id="3.90.870.10">
    <property type="entry name" value="DHBP synthase"/>
    <property type="match status" value="1"/>
</dbReference>
<dbReference type="GO" id="GO:0003935">
    <property type="term" value="F:GTP cyclohydrolase II activity"/>
    <property type="evidence" value="ECO:0007669"/>
    <property type="project" value="TreeGrafter"/>
</dbReference>
<comment type="cofactor">
    <cofactor evidence="2">
        <name>Mn(2+)</name>
        <dbReference type="ChEBI" id="CHEBI:29035"/>
    </cofactor>
</comment>
<evidence type="ECO:0000256" key="3">
    <source>
        <dbReference type="ARBA" id="ARBA00002284"/>
    </source>
</evidence>
<feature type="binding site" evidence="14">
    <location>
        <position position="94"/>
    </location>
    <ligand>
        <name>D-ribulose 5-phosphate</name>
        <dbReference type="ChEBI" id="CHEBI:58121"/>
    </ligand>
</feature>
<evidence type="ECO:0000256" key="7">
    <source>
        <dbReference type="ARBA" id="ARBA00012153"/>
    </source>
</evidence>
<comment type="similarity">
    <text evidence="5">In the N-terminal section; belongs to the DHBP synthase family.</text>
</comment>
<feature type="domain" description="GTP cyclohydrolase II" evidence="15">
    <location>
        <begin position="270"/>
        <end position="423"/>
    </location>
</feature>
<dbReference type="GO" id="GO:0000287">
    <property type="term" value="F:magnesium ion binding"/>
    <property type="evidence" value="ECO:0007669"/>
    <property type="project" value="UniProtKB-UniRule"/>
</dbReference>
<dbReference type="STRING" id="13690.AX777_19650"/>
<dbReference type="Proteomes" id="UP000028534">
    <property type="component" value="Unassembled WGS sequence"/>
</dbReference>
<keyword evidence="10 14" id="KW-0479">Metal-binding</keyword>
<comment type="similarity">
    <text evidence="6">In the C-terminal section; belongs to the GTP cyclohydrolase II family.</text>
</comment>
<dbReference type="InterPro" id="IPR032677">
    <property type="entry name" value="GTP_cyclohydro_II"/>
</dbReference>
<dbReference type="GO" id="GO:0030145">
    <property type="term" value="F:manganese ion binding"/>
    <property type="evidence" value="ECO:0007669"/>
    <property type="project" value="UniProtKB-UniRule"/>
</dbReference>
<comment type="function">
    <text evidence="3 14">Catalyzes the conversion of D-ribulose 5-phosphate to formate and 3,4-dihydroxy-2-butanone 4-phosphate.</text>
</comment>
<dbReference type="InterPro" id="IPR036144">
    <property type="entry name" value="RibA-like_sf"/>
</dbReference>
<dbReference type="PANTHER" id="PTHR21327">
    <property type="entry name" value="GTP CYCLOHYDROLASE II-RELATED"/>
    <property type="match status" value="1"/>
</dbReference>
<feature type="binding site" evidence="14">
    <location>
        <begin position="89"/>
        <end position="90"/>
    </location>
    <ligand>
        <name>D-ribulose 5-phosphate</name>
        <dbReference type="ChEBI" id="CHEBI:58121"/>
    </ligand>
</feature>
<comment type="caution">
    <text evidence="16">The sequence shown here is derived from an EMBL/GenBank/DDBJ whole genome shotgun (WGS) entry which is preliminary data.</text>
</comment>
<evidence type="ECO:0000256" key="9">
    <source>
        <dbReference type="ARBA" id="ARBA00022619"/>
    </source>
</evidence>
<dbReference type="Gene3D" id="3.40.50.10990">
    <property type="entry name" value="GTP cyclohydrolase II"/>
    <property type="match status" value="1"/>
</dbReference>
<evidence type="ECO:0000256" key="8">
    <source>
        <dbReference type="ARBA" id="ARBA00018836"/>
    </source>
</evidence>
<comment type="cofactor">
    <cofactor evidence="14">
        <name>Mg(2+)</name>
        <dbReference type="ChEBI" id="CHEBI:18420"/>
    </cofactor>
    <cofactor evidence="14">
        <name>Mn(2+)</name>
        <dbReference type="ChEBI" id="CHEBI:29035"/>
    </cofactor>
    <text evidence="14">Binds 2 divalent metal cations per subunit. Magnesium or manganese.</text>
</comment>
<dbReference type="InterPro" id="IPR000422">
    <property type="entry name" value="DHBP_synthase_RibB"/>
</dbReference>
<evidence type="ECO:0000256" key="14">
    <source>
        <dbReference type="HAMAP-Rule" id="MF_00180"/>
    </source>
</evidence>
<dbReference type="HAMAP" id="MF_00180">
    <property type="entry name" value="RibB"/>
    <property type="match status" value="1"/>
</dbReference>
<organism evidence="16 17">
    <name type="scientific">Sphingobium yanoikuyae</name>
    <name type="common">Sphingomonas yanoikuyae</name>
    <dbReference type="NCBI Taxonomy" id="13690"/>
    <lineage>
        <taxon>Bacteria</taxon>
        <taxon>Pseudomonadati</taxon>
        <taxon>Pseudomonadota</taxon>
        <taxon>Alphaproteobacteria</taxon>
        <taxon>Sphingomonadales</taxon>
        <taxon>Sphingomonadaceae</taxon>
        <taxon>Sphingobium</taxon>
    </lineage>
</organism>
<name>A0A084EHD3_SPHYA</name>
<dbReference type="RefSeq" id="WP_037521309.1">
    <property type="nucleotide sequence ID" value="NZ_JGVR01000023.1"/>
</dbReference>
<evidence type="ECO:0000256" key="12">
    <source>
        <dbReference type="ARBA" id="ARBA00023211"/>
    </source>
</evidence>
<evidence type="ECO:0000313" key="16">
    <source>
        <dbReference type="EMBL" id="KEZ17375.1"/>
    </source>
</evidence>
<dbReference type="FunFam" id="3.90.870.10:FF:000001">
    <property type="entry name" value="Riboflavin biosynthesis protein RibBA"/>
    <property type="match status" value="1"/>
</dbReference>
<dbReference type="UniPathway" id="UPA00275">
    <property type="reaction ID" value="UER00399"/>
</dbReference>
<feature type="site" description="Essential for catalytic activity" evidence="14">
    <location>
        <position position="226"/>
    </location>
</feature>
<comment type="similarity">
    <text evidence="14">Belongs to the DHBP synthase family.</text>
</comment>
<dbReference type="GO" id="GO:0009231">
    <property type="term" value="P:riboflavin biosynthetic process"/>
    <property type="evidence" value="ECO:0007669"/>
    <property type="project" value="UniProtKB-UniRule"/>
</dbReference>
<evidence type="ECO:0000259" key="15">
    <source>
        <dbReference type="Pfam" id="PF00925"/>
    </source>
</evidence>
<keyword evidence="9 14" id="KW-0686">Riboflavin biosynthesis</keyword>
<evidence type="ECO:0000256" key="4">
    <source>
        <dbReference type="ARBA" id="ARBA00004904"/>
    </source>
</evidence>
<evidence type="ECO:0000256" key="6">
    <source>
        <dbReference type="ARBA" id="ARBA00008976"/>
    </source>
</evidence>
<dbReference type="SUPFAM" id="SSF142695">
    <property type="entry name" value="RibA-like"/>
    <property type="match status" value="1"/>
</dbReference>
<dbReference type="Pfam" id="PF00926">
    <property type="entry name" value="DHBP_synthase"/>
    <property type="match status" value="1"/>
</dbReference>
<dbReference type="AlphaFoldDB" id="A0A084EHD3"/>
<evidence type="ECO:0000313" key="17">
    <source>
        <dbReference type="Proteomes" id="UP000028534"/>
    </source>
</evidence>
<feature type="binding site" evidence="14">
    <location>
        <begin position="202"/>
        <end position="206"/>
    </location>
    <ligand>
        <name>D-ribulose 5-phosphate</name>
        <dbReference type="ChEBI" id="CHEBI:58121"/>
    </ligand>
</feature>